<dbReference type="EMBL" id="KV423916">
    <property type="protein sequence ID" value="KZT62536.1"/>
    <property type="molecule type" value="Genomic_DNA"/>
</dbReference>
<organism evidence="1 2">
    <name type="scientific">Calocera cornea HHB12733</name>
    <dbReference type="NCBI Taxonomy" id="1353952"/>
    <lineage>
        <taxon>Eukaryota</taxon>
        <taxon>Fungi</taxon>
        <taxon>Dikarya</taxon>
        <taxon>Basidiomycota</taxon>
        <taxon>Agaricomycotina</taxon>
        <taxon>Dacrymycetes</taxon>
        <taxon>Dacrymycetales</taxon>
        <taxon>Dacrymycetaceae</taxon>
        <taxon>Calocera</taxon>
    </lineage>
</organism>
<proteinExistence type="predicted"/>
<dbReference type="OrthoDB" id="2631350at2759"/>
<dbReference type="InterPro" id="IPR032675">
    <property type="entry name" value="LRR_dom_sf"/>
</dbReference>
<dbReference type="AlphaFoldDB" id="A0A165K1A4"/>
<dbReference type="Proteomes" id="UP000076842">
    <property type="component" value="Unassembled WGS sequence"/>
</dbReference>
<gene>
    <name evidence="1" type="ORF">CALCODRAFT_537480</name>
</gene>
<name>A0A165K1A4_9BASI</name>
<reference evidence="1 2" key="1">
    <citation type="journal article" date="2016" name="Mol. Biol. Evol.">
        <title>Comparative Genomics of Early-Diverging Mushroom-Forming Fungi Provides Insights into the Origins of Lignocellulose Decay Capabilities.</title>
        <authorList>
            <person name="Nagy L.G."/>
            <person name="Riley R."/>
            <person name="Tritt A."/>
            <person name="Adam C."/>
            <person name="Daum C."/>
            <person name="Floudas D."/>
            <person name="Sun H."/>
            <person name="Yadav J.S."/>
            <person name="Pangilinan J."/>
            <person name="Larsson K.H."/>
            <person name="Matsuura K."/>
            <person name="Barry K."/>
            <person name="Labutti K."/>
            <person name="Kuo R."/>
            <person name="Ohm R.A."/>
            <person name="Bhattacharya S.S."/>
            <person name="Shirouzu T."/>
            <person name="Yoshinaga Y."/>
            <person name="Martin F.M."/>
            <person name="Grigoriev I.V."/>
            <person name="Hibbett D.S."/>
        </authorList>
    </citation>
    <scope>NUCLEOTIDE SEQUENCE [LARGE SCALE GENOMIC DNA]</scope>
    <source>
        <strain evidence="1 2">HHB12733</strain>
    </source>
</reference>
<evidence type="ECO:0000313" key="2">
    <source>
        <dbReference type="Proteomes" id="UP000076842"/>
    </source>
</evidence>
<dbReference type="InParanoid" id="A0A165K1A4"/>
<keyword evidence="2" id="KW-1185">Reference proteome</keyword>
<accession>A0A165K1A4</accession>
<protein>
    <submittedName>
        <fullName evidence="1">Uncharacterized protein</fullName>
    </submittedName>
</protein>
<evidence type="ECO:0000313" key="1">
    <source>
        <dbReference type="EMBL" id="KZT62536.1"/>
    </source>
</evidence>
<dbReference type="Gene3D" id="3.80.10.10">
    <property type="entry name" value="Ribonuclease Inhibitor"/>
    <property type="match status" value="1"/>
</dbReference>
<sequence length="506" mass="56218">MVQASLNNRLARFTLYAENVRRVILDYAADNPSHPASQVITASAMVETRYLFPNLQEMEVYRVRSSSLQIVLKLVAPTLTHVSLNPRGSWGACGEGTYGWTPQEHSLCLAAILQRIGTANCRLRCFKLRDFPDVQTRYQYELTDVISVSDWIFALVPSLPSLMALTVHKASAFKPNEVANSARLAKLVHIETGCFTSLRSIDVSGSCQNALDLLSTIGGPLELVTLSHSTIHDISEIAQIVHTNLDVEMTPDLEVPILAKVAECVAQFSDSLEEFKLLGPYSQSGAHLPLPWEVFEPLLHCHKLVSLSICLQWWGDLFIQDEDITRLAHVLPQLRTLRIWTTVYPEEDASIERYLDLKPAPFSLSCHSAFATSCPNIQLISLTGFDATGNRFILPDVDPKPVSQQVVHLALRAAPLNWPPCVALYLQTLFPNAVLLPRYSALDAGYSENKPFVPAWDLVAALMRYHRAAVLVEQGKASAEDAFEKNDVPLRGGSRRMRIADMPPLV</sequence>